<accession>A0A024GDB1</accession>
<dbReference type="Proteomes" id="UP000053237">
    <property type="component" value="Unassembled WGS sequence"/>
</dbReference>
<feature type="region of interest" description="Disordered" evidence="1">
    <location>
        <begin position="1"/>
        <end position="51"/>
    </location>
</feature>
<dbReference type="AlphaFoldDB" id="A0A024GDB1"/>
<evidence type="ECO:0000256" key="1">
    <source>
        <dbReference type="SAM" id="MobiDB-lite"/>
    </source>
</evidence>
<evidence type="ECO:0000313" key="2">
    <source>
        <dbReference type="EMBL" id="CCI44318.1"/>
    </source>
</evidence>
<sequence>MSERVTKLFLHGRETETSKNTKKKDVKALKRRNKRNSKALKVPEESRHKSKQFLYQTNGKQTNDSAKKLIKANVKKLHQSVHPRTIRLMKEILQKCDTLV</sequence>
<gene>
    <name evidence="2" type="ORF">BN9_051270</name>
</gene>
<feature type="compositionally biased region" description="Basic residues" evidence="1">
    <location>
        <begin position="20"/>
        <end position="38"/>
    </location>
</feature>
<reference evidence="2 3" key="1">
    <citation type="submission" date="2012-05" db="EMBL/GenBank/DDBJ databases">
        <title>Recombination and specialization in a pathogen metapopulation.</title>
        <authorList>
            <person name="Gardiner A."/>
            <person name="Kemen E."/>
            <person name="Schultz-Larsen T."/>
            <person name="MacLean D."/>
            <person name="Van Oosterhout C."/>
            <person name="Jones J.D.G."/>
        </authorList>
    </citation>
    <scope>NUCLEOTIDE SEQUENCE [LARGE SCALE GENOMIC DNA]</scope>
    <source>
        <strain evidence="2 3">Ac Nc2</strain>
    </source>
</reference>
<dbReference type="InParanoid" id="A0A024GDB1"/>
<organism evidence="2 3">
    <name type="scientific">Albugo candida</name>
    <dbReference type="NCBI Taxonomy" id="65357"/>
    <lineage>
        <taxon>Eukaryota</taxon>
        <taxon>Sar</taxon>
        <taxon>Stramenopiles</taxon>
        <taxon>Oomycota</taxon>
        <taxon>Peronosporomycetes</taxon>
        <taxon>Albuginales</taxon>
        <taxon>Albuginaceae</taxon>
        <taxon>Albugo</taxon>
    </lineage>
</organism>
<proteinExistence type="predicted"/>
<comment type="caution">
    <text evidence="2">The sequence shown here is derived from an EMBL/GenBank/DDBJ whole genome shotgun (WGS) entry which is preliminary data.</text>
</comment>
<evidence type="ECO:0000313" key="3">
    <source>
        <dbReference type="Proteomes" id="UP000053237"/>
    </source>
</evidence>
<keyword evidence="3" id="KW-1185">Reference proteome</keyword>
<feature type="compositionally biased region" description="Basic and acidic residues" evidence="1">
    <location>
        <begin position="1"/>
        <end position="19"/>
    </location>
</feature>
<protein>
    <submittedName>
        <fullName evidence="2">Uncharacterized protein</fullName>
    </submittedName>
</protein>
<dbReference type="EMBL" id="CAIX01000068">
    <property type="protein sequence ID" value="CCI44318.1"/>
    <property type="molecule type" value="Genomic_DNA"/>
</dbReference>
<name>A0A024GDB1_9STRA</name>